<keyword evidence="7 15" id="KW-0418">Kinase</keyword>
<protein>
    <recommendedName>
        <fullName evidence="3">histidine kinase</fullName>
        <ecNumber evidence="3">2.7.13.3</ecNumber>
    </recommendedName>
</protein>
<evidence type="ECO:0000259" key="13">
    <source>
        <dbReference type="PROSITE" id="PS50109"/>
    </source>
</evidence>
<dbReference type="PRINTS" id="PR00344">
    <property type="entry name" value="BCTRLSENSOR"/>
</dbReference>
<evidence type="ECO:0000256" key="9">
    <source>
        <dbReference type="ARBA" id="ARBA00023012"/>
    </source>
</evidence>
<keyword evidence="5" id="KW-0808">Transferase</keyword>
<keyword evidence="10 12" id="KW-0472">Membrane</keyword>
<evidence type="ECO:0000313" key="16">
    <source>
        <dbReference type="Proteomes" id="UP000294535"/>
    </source>
</evidence>
<reference evidence="15 16" key="1">
    <citation type="submission" date="2019-03" db="EMBL/GenBank/DDBJ databases">
        <title>Genomic Encyclopedia of Type Strains, Phase III (KMG-III): the genomes of soil and plant-associated and newly described type strains.</title>
        <authorList>
            <person name="Whitman W."/>
        </authorList>
    </citation>
    <scope>NUCLEOTIDE SEQUENCE [LARGE SCALE GENOMIC DNA]</scope>
    <source>
        <strain evidence="15 16">CECT 8446</strain>
    </source>
</reference>
<dbReference type="Pfam" id="PF00512">
    <property type="entry name" value="HisKA"/>
    <property type="match status" value="1"/>
</dbReference>
<comment type="subcellular location">
    <subcellularLocation>
        <location evidence="2">Membrane</location>
        <topology evidence="2">Multi-pass membrane protein</topology>
    </subcellularLocation>
</comment>
<comment type="catalytic activity">
    <reaction evidence="1">
        <text>ATP + protein L-histidine = ADP + protein N-phospho-L-histidine.</text>
        <dbReference type="EC" id="2.7.13.3"/>
    </reaction>
</comment>
<dbReference type="Proteomes" id="UP000294535">
    <property type="component" value="Unassembled WGS sequence"/>
</dbReference>
<dbReference type="EMBL" id="SNYF01000005">
    <property type="protein sequence ID" value="TDQ18267.1"/>
    <property type="molecule type" value="Genomic_DNA"/>
</dbReference>
<evidence type="ECO:0000256" key="6">
    <source>
        <dbReference type="ARBA" id="ARBA00022692"/>
    </source>
</evidence>
<dbReference type="InterPro" id="IPR003594">
    <property type="entry name" value="HATPase_dom"/>
</dbReference>
<feature type="domain" description="HAMP" evidence="14">
    <location>
        <begin position="186"/>
        <end position="239"/>
    </location>
</feature>
<keyword evidence="9" id="KW-0902">Two-component regulatory system</keyword>
<dbReference type="CDD" id="cd00082">
    <property type="entry name" value="HisKA"/>
    <property type="match status" value="1"/>
</dbReference>
<evidence type="ECO:0000313" key="15">
    <source>
        <dbReference type="EMBL" id="TDQ18267.1"/>
    </source>
</evidence>
<keyword evidence="16" id="KW-1185">Reference proteome</keyword>
<gene>
    <name evidence="15" type="ORF">DFQ04_0065</name>
</gene>
<dbReference type="Pfam" id="PF00672">
    <property type="entry name" value="HAMP"/>
    <property type="match status" value="1"/>
</dbReference>
<evidence type="ECO:0000256" key="5">
    <source>
        <dbReference type="ARBA" id="ARBA00022679"/>
    </source>
</evidence>
<dbReference type="InterPro" id="IPR036097">
    <property type="entry name" value="HisK_dim/P_sf"/>
</dbReference>
<dbReference type="InterPro" id="IPR003660">
    <property type="entry name" value="HAMP_dom"/>
</dbReference>
<dbReference type="InterPro" id="IPR003661">
    <property type="entry name" value="HisK_dim/P_dom"/>
</dbReference>
<dbReference type="InterPro" id="IPR050428">
    <property type="entry name" value="TCS_sensor_his_kinase"/>
</dbReference>
<feature type="transmembrane region" description="Helical" evidence="12">
    <location>
        <begin position="165"/>
        <end position="185"/>
    </location>
</feature>
<sequence length="461" mass="52501">MNQQSFKIRMARRLTAVTAFLVLIVFALIYWVVELTVVNRIDQEIQLELDKHKGQIFLVDGQIKFLHKGEWQEEEHRQIQLKPIFIEIVDMEGNSMDRSPNLRENHLSFFPDRANSGKAWTVKLGAEEVRQMQILLTNAGQNEGYLLIAQSFEDARHILTNLRNILLLLYPGILISLFLTMRYLAGKSIQPIQQIIDQTNQISQTNLNQRVSTQETNEEISALTQSINQLLQRLEKAMVREKQFTSDASHELRTPLSVLRGTLEVLIRKPRTQEEYVQKIQTALGSIDKMSELTNQLLTLARVENGPNIIKEEIELITFLEEIADEKSQESGRKVRFETESGTPIYLMSSEKSLRIILSNLLDNAIKYSGPDQDVILRTGREGNRAFIAVKDQGLGISEESKGSVFDPFFREQQVGGEPIQGMGLGLAIVQKLAEEAQIQIELESEKGKGTQFTLWLQIAD</sequence>
<dbReference type="PROSITE" id="PS50109">
    <property type="entry name" value="HIS_KIN"/>
    <property type="match status" value="1"/>
</dbReference>
<feature type="coiled-coil region" evidence="11">
    <location>
        <begin position="213"/>
        <end position="240"/>
    </location>
</feature>
<dbReference type="Gene3D" id="3.30.565.10">
    <property type="entry name" value="Histidine kinase-like ATPase, C-terminal domain"/>
    <property type="match status" value="1"/>
</dbReference>
<dbReference type="GO" id="GO:0005886">
    <property type="term" value="C:plasma membrane"/>
    <property type="evidence" value="ECO:0007669"/>
    <property type="project" value="TreeGrafter"/>
</dbReference>
<dbReference type="SUPFAM" id="SSF158472">
    <property type="entry name" value="HAMP domain-like"/>
    <property type="match status" value="1"/>
</dbReference>
<name>A0A4V6PW55_9BACT</name>
<evidence type="ECO:0000259" key="14">
    <source>
        <dbReference type="PROSITE" id="PS50885"/>
    </source>
</evidence>
<organism evidence="15 16">
    <name type="scientific">Algoriphagus boseongensis</name>
    <dbReference type="NCBI Taxonomy" id="1442587"/>
    <lineage>
        <taxon>Bacteria</taxon>
        <taxon>Pseudomonadati</taxon>
        <taxon>Bacteroidota</taxon>
        <taxon>Cytophagia</taxon>
        <taxon>Cytophagales</taxon>
        <taxon>Cyclobacteriaceae</taxon>
        <taxon>Algoriphagus</taxon>
    </lineage>
</organism>
<proteinExistence type="predicted"/>
<dbReference type="SMART" id="SM00388">
    <property type="entry name" value="HisKA"/>
    <property type="match status" value="1"/>
</dbReference>
<dbReference type="GO" id="GO:0000155">
    <property type="term" value="F:phosphorelay sensor kinase activity"/>
    <property type="evidence" value="ECO:0007669"/>
    <property type="project" value="InterPro"/>
</dbReference>
<keyword evidence="11" id="KW-0175">Coiled coil</keyword>
<evidence type="ECO:0000256" key="8">
    <source>
        <dbReference type="ARBA" id="ARBA00022989"/>
    </source>
</evidence>
<keyword evidence="8 12" id="KW-1133">Transmembrane helix</keyword>
<accession>A0A4V6PW55</accession>
<dbReference type="Pfam" id="PF02518">
    <property type="entry name" value="HATPase_c"/>
    <property type="match status" value="1"/>
</dbReference>
<dbReference type="EC" id="2.7.13.3" evidence="3"/>
<dbReference type="InterPro" id="IPR005467">
    <property type="entry name" value="His_kinase_dom"/>
</dbReference>
<feature type="domain" description="Histidine kinase" evidence="13">
    <location>
        <begin position="247"/>
        <end position="461"/>
    </location>
</feature>
<evidence type="ECO:0000256" key="2">
    <source>
        <dbReference type="ARBA" id="ARBA00004141"/>
    </source>
</evidence>
<dbReference type="SUPFAM" id="SSF55874">
    <property type="entry name" value="ATPase domain of HSP90 chaperone/DNA topoisomerase II/histidine kinase"/>
    <property type="match status" value="1"/>
</dbReference>
<dbReference type="PROSITE" id="PS50885">
    <property type="entry name" value="HAMP"/>
    <property type="match status" value="1"/>
</dbReference>
<dbReference type="SMART" id="SM00304">
    <property type="entry name" value="HAMP"/>
    <property type="match status" value="1"/>
</dbReference>
<dbReference type="InterPro" id="IPR004358">
    <property type="entry name" value="Sig_transdc_His_kin-like_C"/>
</dbReference>
<evidence type="ECO:0000256" key="11">
    <source>
        <dbReference type="SAM" id="Coils"/>
    </source>
</evidence>
<evidence type="ECO:0000256" key="7">
    <source>
        <dbReference type="ARBA" id="ARBA00022777"/>
    </source>
</evidence>
<evidence type="ECO:0000256" key="4">
    <source>
        <dbReference type="ARBA" id="ARBA00022553"/>
    </source>
</evidence>
<dbReference type="InterPro" id="IPR036890">
    <property type="entry name" value="HATPase_C_sf"/>
</dbReference>
<dbReference type="FunFam" id="1.10.287.130:FF:000001">
    <property type="entry name" value="Two-component sensor histidine kinase"/>
    <property type="match status" value="1"/>
</dbReference>
<keyword evidence="6 12" id="KW-0812">Transmembrane</keyword>
<dbReference type="PANTHER" id="PTHR45436:SF15">
    <property type="entry name" value="SENSOR HISTIDINE KINASE CUSS"/>
    <property type="match status" value="1"/>
</dbReference>
<evidence type="ECO:0000256" key="12">
    <source>
        <dbReference type="SAM" id="Phobius"/>
    </source>
</evidence>
<feature type="transmembrane region" description="Helical" evidence="12">
    <location>
        <begin position="12"/>
        <end position="33"/>
    </location>
</feature>
<comment type="caution">
    <text evidence="15">The sequence shown here is derived from an EMBL/GenBank/DDBJ whole genome shotgun (WGS) entry which is preliminary data.</text>
</comment>
<dbReference type="Gene3D" id="1.10.287.130">
    <property type="match status" value="1"/>
</dbReference>
<keyword evidence="4" id="KW-0597">Phosphoprotein</keyword>
<dbReference type="PANTHER" id="PTHR45436">
    <property type="entry name" value="SENSOR HISTIDINE KINASE YKOH"/>
    <property type="match status" value="1"/>
</dbReference>
<dbReference type="Gene3D" id="6.10.340.10">
    <property type="match status" value="1"/>
</dbReference>
<dbReference type="SMART" id="SM00387">
    <property type="entry name" value="HATPase_c"/>
    <property type="match status" value="1"/>
</dbReference>
<dbReference type="SUPFAM" id="SSF47384">
    <property type="entry name" value="Homodimeric domain of signal transducing histidine kinase"/>
    <property type="match status" value="1"/>
</dbReference>
<evidence type="ECO:0000256" key="10">
    <source>
        <dbReference type="ARBA" id="ARBA00023136"/>
    </source>
</evidence>
<evidence type="ECO:0000256" key="1">
    <source>
        <dbReference type="ARBA" id="ARBA00000085"/>
    </source>
</evidence>
<evidence type="ECO:0000256" key="3">
    <source>
        <dbReference type="ARBA" id="ARBA00012438"/>
    </source>
</evidence>
<dbReference type="AlphaFoldDB" id="A0A4V6PW55"/>
<dbReference type="OrthoDB" id="594725at2"/>